<accession>A0A131Z1N7</accession>
<feature type="compositionally biased region" description="Basic and acidic residues" evidence="1">
    <location>
        <begin position="241"/>
        <end position="250"/>
    </location>
</feature>
<dbReference type="EMBL" id="GEDV01003224">
    <property type="protein sequence ID" value="JAP85333.1"/>
    <property type="molecule type" value="Transcribed_RNA"/>
</dbReference>
<dbReference type="PANTHER" id="PTHR13464:SF0">
    <property type="entry name" value="SAP30-BINDING PROTEIN"/>
    <property type="match status" value="1"/>
</dbReference>
<protein>
    <submittedName>
        <fullName evidence="2">Transcriptional regulator protein</fullName>
    </submittedName>
</protein>
<dbReference type="GO" id="GO:0005634">
    <property type="term" value="C:nucleus"/>
    <property type="evidence" value="ECO:0007669"/>
    <property type="project" value="TreeGrafter"/>
</dbReference>
<feature type="compositionally biased region" description="Acidic residues" evidence="1">
    <location>
        <begin position="60"/>
        <end position="71"/>
    </location>
</feature>
<feature type="region of interest" description="Disordered" evidence="1">
    <location>
        <begin position="59"/>
        <end position="89"/>
    </location>
</feature>
<feature type="compositionally biased region" description="Basic and acidic residues" evidence="1">
    <location>
        <begin position="214"/>
        <end position="233"/>
    </location>
</feature>
<evidence type="ECO:0000256" key="1">
    <source>
        <dbReference type="SAM" id="MobiDB-lite"/>
    </source>
</evidence>
<organism evidence="2">
    <name type="scientific">Rhipicephalus appendiculatus</name>
    <name type="common">Brown ear tick</name>
    <dbReference type="NCBI Taxonomy" id="34631"/>
    <lineage>
        <taxon>Eukaryota</taxon>
        <taxon>Metazoa</taxon>
        <taxon>Ecdysozoa</taxon>
        <taxon>Arthropoda</taxon>
        <taxon>Chelicerata</taxon>
        <taxon>Arachnida</taxon>
        <taxon>Acari</taxon>
        <taxon>Parasitiformes</taxon>
        <taxon>Ixodida</taxon>
        <taxon>Ixodoidea</taxon>
        <taxon>Ixodidae</taxon>
        <taxon>Rhipicephalinae</taxon>
        <taxon>Rhipicephalus</taxon>
        <taxon>Rhipicephalus</taxon>
    </lineage>
</organism>
<dbReference type="PANTHER" id="PTHR13464">
    <property type="entry name" value="TRANSCRIPTIONAL REGULATOR PROTEIN HCNGP"/>
    <property type="match status" value="1"/>
</dbReference>
<dbReference type="InterPro" id="IPR012479">
    <property type="entry name" value="SAP30BP"/>
</dbReference>
<sequence>MFSTLHPRVLLCCEGGIGVLWHWPRWSGKSSLCVVCVTVTTMNSDSSVSKALASLTETYTDSEGELDSEPETTERKSVESTPNSQSGVPLVSYQDEDEAAGEDEPGQVLYVRPESPVSFHRCLQSLGPNGVFLPPEPPGRCAPALQEKIARLYERKVRDGRDMNASIQMRKDFRNPSIYEKLIAYCGIDELGTNYPPETYDPHSWGPDSYYEELSRRQKEEMDKREREKKTKVEFLTGTAKKPEPRKSKWDVGGTQPVLGVARPLVLAARPTVISAFGTLPKKAPKP</sequence>
<dbReference type="GO" id="GO:0006355">
    <property type="term" value="P:regulation of DNA-templated transcription"/>
    <property type="evidence" value="ECO:0007669"/>
    <property type="project" value="InterPro"/>
</dbReference>
<dbReference type="AlphaFoldDB" id="A0A131Z1N7"/>
<dbReference type="Pfam" id="PF07818">
    <property type="entry name" value="HCNGP"/>
    <property type="match status" value="1"/>
</dbReference>
<evidence type="ECO:0000313" key="2">
    <source>
        <dbReference type="EMBL" id="JAP85333.1"/>
    </source>
</evidence>
<proteinExistence type="predicted"/>
<feature type="region of interest" description="Disordered" evidence="1">
    <location>
        <begin position="214"/>
        <end position="254"/>
    </location>
</feature>
<name>A0A131Z1N7_RHIAP</name>
<reference evidence="2" key="1">
    <citation type="journal article" date="2016" name="Ticks Tick Borne Dis.">
        <title>De novo assembly and annotation of the salivary gland transcriptome of Rhipicephalus appendiculatus male and female ticks during blood feeding.</title>
        <authorList>
            <person name="de Castro M.H."/>
            <person name="de Klerk D."/>
            <person name="Pienaar R."/>
            <person name="Latif A.A."/>
            <person name="Rees D.J."/>
            <person name="Mans B.J."/>
        </authorList>
    </citation>
    <scope>NUCLEOTIDE SEQUENCE</scope>
    <source>
        <tissue evidence="2">Salivary glands</tissue>
    </source>
</reference>